<dbReference type="Proteomes" id="UP001228171">
    <property type="component" value="Unassembled WGS sequence"/>
</dbReference>
<dbReference type="RefSeq" id="WP_305935934.1">
    <property type="nucleotide sequence ID" value="NZ_JAVAJI010000020.1"/>
</dbReference>
<sequence>MPNKQHSTTIPLPRGTLDLTYQTNSATAKDGTKPSNHYQLEDLLGFAQRINPKRAFLFVSKVLGRHIPVAPSTMRHAFTDLANLVPDDLPEPILVIGMAETAVGLSAGVHQALQTRYPSALLLNSTRHTQHNEDNTETLLTTFSEDHSHASQHLIYQSADTVTQAQLLASKTLIMVDDEASTGNTCVNVVTALRNAGLDNLEQVHLTTLVDWSLNQNQSNANDDTIATRLPNIDFHRHHLLSGAWQWTDAPNPESITMPSVDTTEAGSHTLGDTGNWGRFPTLDSTDGFDNYLLRFQAALNVFNQQAQLEKEQLEKRQLNKKQLPKRILVLGSNEFVWLPFLLAEWLETQTQNATVKFSALTRSPIALGGAINTMLSFSDNYGLGMTNFAYNVEPSDWNLIVLCVETSADSVDEMWKDLDNVLVVSPTL</sequence>
<proteinExistence type="predicted"/>
<organism evidence="3 4">
    <name type="scientific">Psychrobacter faecalis</name>
    <dbReference type="NCBI Taxonomy" id="180588"/>
    <lineage>
        <taxon>Bacteria</taxon>
        <taxon>Pseudomonadati</taxon>
        <taxon>Pseudomonadota</taxon>
        <taxon>Gammaproteobacteria</taxon>
        <taxon>Moraxellales</taxon>
        <taxon>Moraxellaceae</taxon>
        <taxon>Psychrobacter</taxon>
    </lineage>
</organism>
<protein>
    <submittedName>
        <fullName evidence="3">Phosphoribosyltransferase domain-containing protein</fullName>
    </submittedName>
</protein>
<dbReference type="InterPro" id="IPR022537">
    <property type="entry name" value="TRSP_dom"/>
</dbReference>
<gene>
    <name evidence="3" type="ORF">Q8P09_10850</name>
</gene>
<evidence type="ECO:0000259" key="2">
    <source>
        <dbReference type="Pfam" id="PF15609"/>
    </source>
</evidence>
<comment type="caution">
    <text evidence="3">The sequence shown here is derived from an EMBL/GenBank/DDBJ whole genome shotgun (WGS) entry which is preliminary data.</text>
</comment>
<keyword evidence="3" id="KW-0808">Transferase</keyword>
<accession>A0ABT9HIG5</accession>
<dbReference type="SUPFAM" id="SSF53271">
    <property type="entry name" value="PRTase-like"/>
    <property type="match status" value="1"/>
</dbReference>
<dbReference type="InterPro" id="IPR029057">
    <property type="entry name" value="PRTase-like"/>
</dbReference>
<dbReference type="InterPro" id="IPR011214">
    <property type="entry name" value="UCP020967"/>
</dbReference>
<keyword evidence="3" id="KW-0328">Glycosyltransferase</keyword>
<evidence type="ECO:0000313" key="3">
    <source>
        <dbReference type="EMBL" id="MDP4545571.1"/>
    </source>
</evidence>
<dbReference type="GO" id="GO:0016757">
    <property type="term" value="F:glycosyltransferase activity"/>
    <property type="evidence" value="ECO:0007669"/>
    <property type="project" value="UniProtKB-KW"/>
</dbReference>
<keyword evidence="4" id="KW-1185">Reference proteome</keyword>
<dbReference type="Pfam" id="PF15609">
    <property type="entry name" value="PRTase_2"/>
    <property type="match status" value="1"/>
</dbReference>
<dbReference type="CDD" id="cd06223">
    <property type="entry name" value="PRTases_typeI"/>
    <property type="match status" value="1"/>
</dbReference>
<evidence type="ECO:0000259" key="1">
    <source>
        <dbReference type="Pfam" id="PF12500"/>
    </source>
</evidence>
<dbReference type="InterPro" id="IPR000836">
    <property type="entry name" value="PRTase_dom"/>
</dbReference>
<reference evidence="3 4" key="1">
    <citation type="submission" date="2023-08" db="EMBL/GenBank/DDBJ databases">
        <authorList>
            <person name="Kumar R."/>
        </authorList>
    </citation>
    <scope>NUCLEOTIDE SEQUENCE [LARGE SCALE GENOMIC DNA]</scope>
    <source>
        <strain evidence="3 4">LUR13</strain>
    </source>
</reference>
<feature type="domain" description="Orotate phosphoribosyltransferase-like" evidence="2">
    <location>
        <begin position="43"/>
        <end position="222"/>
    </location>
</feature>
<dbReference type="EMBL" id="JAVAJI010000020">
    <property type="protein sequence ID" value="MDP4545571.1"/>
    <property type="molecule type" value="Genomic_DNA"/>
</dbReference>
<feature type="domain" description="TRSP" evidence="1">
    <location>
        <begin position="309"/>
        <end position="411"/>
    </location>
</feature>
<dbReference type="InterPro" id="IPR041688">
    <property type="entry name" value="PRTase_2"/>
</dbReference>
<evidence type="ECO:0000313" key="4">
    <source>
        <dbReference type="Proteomes" id="UP001228171"/>
    </source>
</evidence>
<dbReference type="PIRSF" id="PIRSF020967">
    <property type="entry name" value="UCP020967"/>
    <property type="match status" value="1"/>
</dbReference>
<dbReference type="Gene3D" id="3.40.50.2020">
    <property type="match status" value="1"/>
</dbReference>
<dbReference type="Pfam" id="PF12500">
    <property type="entry name" value="TRSP"/>
    <property type="match status" value="1"/>
</dbReference>
<name>A0ABT9HIG5_9GAMM</name>